<evidence type="ECO:0000256" key="12">
    <source>
        <dbReference type="ARBA" id="ARBA00044252"/>
    </source>
</evidence>
<dbReference type="Pfam" id="PF05195">
    <property type="entry name" value="AMP_N"/>
    <property type="match status" value="1"/>
</dbReference>
<dbReference type="InterPro" id="IPR000994">
    <property type="entry name" value="Pept_M24"/>
</dbReference>
<comment type="similarity">
    <text evidence="9">Belongs to the peptidase M24B family. Eukaryotic-type prolidase subfamily.</text>
</comment>
<dbReference type="InterPro" id="IPR007865">
    <property type="entry name" value="Aminopep_P_N"/>
</dbReference>
<gene>
    <name evidence="19" type="ORF">QBZ16_001649</name>
</gene>
<keyword evidence="7" id="KW-0482">Metalloprotease</keyword>
<dbReference type="PANTHER" id="PTHR48480">
    <property type="match status" value="1"/>
</dbReference>
<comment type="catalytic activity">
    <reaction evidence="15">
        <text>Xaa-L-Pro dipeptide + H2O = an L-alpha-amino acid + L-proline</text>
        <dbReference type="Rhea" id="RHEA:76407"/>
        <dbReference type="ChEBI" id="CHEBI:15377"/>
        <dbReference type="ChEBI" id="CHEBI:59869"/>
        <dbReference type="ChEBI" id="CHEBI:60039"/>
        <dbReference type="ChEBI" id="CHEBI:195196"/>
        <dbReference type="EC" id="3.4.13.9"/>
    </reaction>
</comment>
<evidence type="ECO:0000256" key="4">
    <source>
        <dbReference type="ARBA" id="ARBA00022723"/>
    </source>
</evidence>
<keyword evidence="8" id="KW-0464">Manganese</keyword>
<dbReference type="CDD" id="cd01087">
    <property type="entry name" value="Prolidase"/>
    <property type="match status" value="1"/>
</dbReference>
<evidence type="ECO:0000256" key="2">
    <source>
        <dbReference type="ARBA" id="ARBA00011738"/>
    </source>
</evidence>
<evidence type="ECO:0000256" key="13">
    <source>
        <dbReference type="ARBA" id="ARBA00044284"/>
    </source>
</evidence>
<feature type="chain" id="PRO_5042224477" description="Xaa-Pro dipeptidase" evidence="17">
    <location>
        <begin position="20"/>
        <end position="525"/>
    </location>
</feature>
<evidence type="ECO:0000256" key="7">
    <source>
        <dbReference type="ARBA" id="ARBA00023049"/>
    </source>
</evidence>
<dbReference type="GO" id="GO:0006508">
    <property type="term" value="P:proteolysis"/>
    <property type="evidence" value="ECO:0007669"/>
    <property type="project" value="UniProtKB-KW"/>
</dbReference>
<feature type="domain" description="Aminopeptidase P N-terminal" evidence="18">
    <location>
        <begin position="38"/>
        <end position="164"/>
    </location>
</feature>
<dbReference type="EC" id="3.4.13.9" evidence="10"/>
<keyword evidence="3" id="KW-0645">Protease</keyword>
<feature type="region of interest" description="Disordered" evidence="16">
    <location>
        <begin position="495"/>
        <end position="525"/>
    </location>
</feature>
<comment type="subunit">
    <text evidence="2">Homodimer.</text>
</comment>
<dbReference type="Proteomes" id="UP001255856">
    <property type="component" value="Unassembled WGS sequence"/>
</dbReference>
<dbReference type="GO" id="GO:0102009">
    <property type="term" value="F:proline dipeptidase activity"/>
    <property type="evidence" value="ECO:0007669"/>
    <property type="project" value="UniProtKB-EC"/>
</dbReference>
<evidence type="ECO:0000256" key="6">
    <source>
        <dbReference type="ARBA" id="ARBA00022997"/>
    </source>
</evidence>
<keyword evidence="6" id="KW-0224">Dipeptidase</keyword>
<dbReference type="GO" id="GO:0070006">
    <property type="term" value="F:metalloaminopeptidase activity"/>
    <property type="evidence" value="ECO:0007669"/>
    <property type="project" value="InterPro"/>
</dbReference>
<evidence type="ECO:0000256" key="3">
    <source>
        <dbReference type="ARBA" id="ARBA00022670"/>
    </source>
</evidence>
<evidence type="ECO:0000256" key="15">
    <source>
        <dbReference type="ARBA" id="ARBA00048994"/>
    </source>
</evidence>
<dbReference type="InterPro" id="IPR052433">
    <property type="entry name" value="X-Pro_dipept-like"/>
</dbReference>
<dbReference type="SUPFAM" id="SSF53092">
    <property type="entry name" value="Creatinase/prolidase N-terminal domain"/>
    <property type="match status" value="1"/>
</dbReference>
<evidence type="ECO:0000256" key="5">
    <source>
        <dbReference type="ARBA" id="ARBA00022801"/>
    </source>
</evidence>
<sequence length="525" mass="57818">MCVAFGRLAWIPWIRPVQALGFAEPAPGLGVDRVALHSDIRHFVLHRYKSQCGLSVDDMGVMVFQGGIQQNNYSTDTEILFKQEPYFHYLFGVEEPGCIALLDVRSARSILFLPRLEADHAVWMGETPTLAGYRKKYGVQEVYWTDELAPPTLHLLSGVNSDSGLLLPPAAFPGLEAFRCECESLFPVVTDARVYKGPRELEVLRYCCRVAARSHIKLMQSVKPGMYEYECESAFLNDIYASGACRFAPYTPILGSGPNSAVLHYGHSGAPHARRIRCGDLLLADCGAEYYQYGSDLTLTYPVSGTFTPQQRTVYEAVLGALEAVEAAMRPGVPWWQMHLLAEREILGALTRAGLLRGALEEQMAARLGALFMPHGLGHFLGKQTHDVGGYIPGWTPERSSEPGLKYLRTARVLAEWMVITVEPGCYFVPALLEPAFKDEKLAPFLVESELRAYMTFGGVRLEDNVVVTANGAERLVVLPRSVADVERVLAGGAWDIAEPEREEGEGADDEKEAESVDAVNGGAD</sequence>
<comment type="cofactor">
    <cofactor evidence="1">
        <name>Mn(2+)</name>
        <dbReference type="ChEBI" id="CHEBI:29035"/>
    </cofactor>
</comment>
<dbReference type="PANTHER" id="PTHR48480:SF2">
    <property type="entry name" value="PEPTIDASE D"/>
    <property type="match status" value="1"/>
</dbReference>
<evidence type="ECO:0000259" key="18">
    <source>
        <dbReference type="SMART" id="SM01011"/>
    </source>
</evidence>
<evidence type="ECO:0000313" key="19">
    <source>
        <dbReference type="EMBL" id="KAK2075541.1"/>
    </source>
</evidence>
<evidence type="ECO:0000256" key="11">
    <source>
        <dbReference type="ARBA" id="ARBA00044141"/>
    </source>
</evidence>
<organism evidence="19 20">
    <name type="scientific">Prototheca wickerhamii</name>
    <dbReference type="NCBI Taxonomy" id="3111"/>
    <lineage>
        <taxon>Eukaryota</taxon>
        <taxon>Viridiplantae</taxon>
        <taxon>Chlorophyta</taxon>
        <taxon>core chlorophytes</taxon>
        <taxon>Trebouxiophyceae</taxon>
        <taxon>Chlorellales</taxon>
        <taxon>Chlorellaceae</taxon>
        <taxon>Prototheca</taxon>
    </lineage>
</organism>
<evidence type="ECO:0000256" key="1">
    <source>
        <dbReference type="ARBA" id="ARBA00001936"/>
    </source>
</evidence>
<dbReference type="Pfam" id="PF00557">
    <property type="entry name" value="Peptidase_M24"/>
    <property type="match status" value="1"/>
</dbReference>
<keyword evidence="20" id="KW-1185">Reference proteome</keyword>
<feature type="compositionally biased region" description="Acidic residues" evidence="16">
    <location>
        <begin position="501"/>
        <end position="513"/>
    </location>
</feature>
<proteinExistence type="inferred from homology"/>
<feature type="signal peptide" evidence="17">
    <location>
        <begin position="1"/>
        <end position="19"/>
    </location>
</feature>
<dbReference type="EMBL" id="JASFZW010000014">
    <property type="protein sequence ID" value="KAK2075541.1"/>
    <property type="molecule type" value="Genomic_DNA"/>
</dbReference>
<dbReference type="AlphaFoldDB" id="A0AAD9MLJ9"/>
<keyword evidence="4" id="KW-0479">Metal-binding</keyword>
<dbReference type="Gene3D" id="3.90.230.10">
    <property type="entry name" value="Creatinase/methionine aminopeptidase superfamily"/>
    <property type="match status" value="1"/>
</dbReference>
<comment type="caution">
    <text evidence="19">The sequence shown here is derived from an EMBL/GenBank/DDBJ whole genome shotgun (WGS) entry which is preliminary data.</text>
</comment>
<evidence type="ECO:0000313" key="20">
    <source>
        <dbReference type="Proteomes" id="UP001255856"/>
    </source>
</evidence>
<dbReference type="SMART" id="SM01011">
    <property type="entry name" value="AMP_N"/>
    <property type="match status" value="1"/>
</dbReference>
<keyword evidence="5" id="KW-0378">Hydrolase</keyword>
<reference evidence="19" key="1">
    <citation type="submission" date="2021-01" db="EMBL/GenBank/DDBJ databases">
        <authorList>
            <person name="Eckstrom K.M.E."/>
        </authorList>
    </citation>
    <scope>NUCLEOTIDE SEQUENCE</scope>
    <source>
        <strain evidence="19">UVCC 0001</strain>
    </source>
</reference>
<evidence type="ECO:0000256" key="14">
    <source>
        <dbReference type="ARBA" id="ARBA00044351"/>
    </source>
</evidence>
<protein>
    <recommendedName>
        <fullName evidence="11">Xaa-Pro dipeptidase</fullName>
        <ecNumber evidence="10">3.4.13.9</ecNumber>
    </recommendedName>
    <alternativeName>
        <fullName evidence="14">Imidodipeptidase</fullName>
    </alternativeName>
    <alternativeName>
        <fullName evidence="12">Peptidase D</fullName>
    </alternativeName>
    <alternativeName>
        <fullName evidence="13">Proline dipeptidase</fullName>
    </alternativeName>
</protein>
<evidence type="ECO:0000256" key="10">
    <source>
        <dbReference type="ARBA" id="ARBA00044051"/>
    </source>
</evidence>
<evidence type="ECO:0000256" key="9">
    <source>
        <dbReference type="ARBA" id="ARBA00043990"/>
    </source>
</evidence>
<dbReference type="Gene3D" id="3.40.350.10">
    <property type="entry name" value="Creatinase/prolidase N-terminal domain"/>
    <property type="match status" value="1"/>
</dbReference>
<evidence type="ECO:0000256" key="17">
    <source>
        <dbReference type="SAM" id="SignalP"/>
    </source>
</evidence>
<dbReference type="InterPro" id="IPR029149">
    <property type="entry name" value="Creatin/AminoP/Spt16_N"/>
</dbReference>
<evidence type="ECO:0000256" key="16">
    <source>
        <dbReference type="SAM" id="MobiDB-lite"/>
    </source>
</evidence>
<keyword evidence="17" id="KW-0732">Signal</keyword>
<dbReference type="GO" id="GO:0030145">
    <property type="term" value="F:manganese ion binding"/>
    <property type="evidence" value="ECO:0007669"/>
    <property type="project" value="InterPro"/>
</dbReference>
<name>A0AAD9MLJ9_PROWI</name>
<dbReference type="InterPro" id="IPR036005">
    <property type="entry name" value="Creatinase/aminopeptidase-like"/>
</dbReference>
<accession>A0AAD9MLJ9</accession>
<dbReference type="SUPFAM" id="SSF55920">
    <property type="entry name" value="Creatinase/aminopeptidase"/>
    <property type="match status" value="1"/>
</dbReference>
<evidence type="ECO:0000256" key="8">
    <source>
        <dbReference type="ARBA" id="ARBA00023211"/>
    </source>
</evidence>